<evidence type="ECO:0000256" key="2">
    <source>
        <dbReference type="ARBA" id="ARBA00008000"/>
    </source>
</evidence>
<dbReference type="InterPro" id="IPR016166">
    <property type="entry name" value="FAD-bd_PCMH"/>
</dbReference>
<dbReference type="EMBL" id="CP005957">
    <property type="protein sequence ID" value="AGL61743.1"/>
    <property type="molecule type" value="Genomic_DNA"/>
</dbReference>
<evidence type="ECO:0000256" key="3">
    <source>
        <dbReference type="ARBA" id="ARBA00022630"/>
    </source>
</evidence>
<keyword evidence="10" id="KW-1185">Reference proteome</keyword>
<dbReference type="GO" id="GO:0071949">
    <property type="term" value="F:FAD binding"/>
    <property type="evidence" value="ECO:0007669"/>
    <property type="project" value="InterPro"/>
</dbReference>
<dbReference type="InterPro" id="IPR016164">
    <property type="entry name" value="FAD-linked_Oxase-like_C"/>
</dbReference>
<evidence type="ECO:0000256" key="6">
    <source>
        <dbReference type="ARBA" id="ARBA00023002"/>
    </source>
</evidence>
<dbReference type="GO" id="GO:1903457">
    <property type="term" value="P:lactate catabolic process"/>
    <property type="evidence" value="ECO:0007669"/>
    <property type="project" value="TreeGrafter"/>
</dbReference>
<keyword evidence="5" id="KW-0809">Transit peptide</keyword>
<gene>
    <name evidence="9" type="ORF">L336_0032</name>
</gene>
<name>R4PJU5_9BACT</name>
<sequence length="540" mass="57982">MSKVATYLRGHISGEVSARSDVCQAVSTDGGVLSIKPELVIYPRTTNDVRKVTRFAWQLAEKGHVMPITVRGAGTDPTGAAIGKGISLVTMAHMNQLFEYDAKQKLLRLQPGATVHGVSQALSLHGTALMPLFGSIGIGTIGGAVASGVAGPLSGKYGTIEKAIDQLEVVLANGDVIQTGRISKRELNRRKGLQGMEGDIYRGIDGLIEENGELLDSLRADDATGYNAIADVKQKDGSFDLTPLFVGSQGTLGIITEMIMRAEFRSLHFGVAALVYQSANDARDALDALCKLQPAFIEYFDAALFDAAADRGHVFQFYAEAVAKTPGESVILLGFDDFNERHREKQLKKVVKLVAKANVAVTTANGDVAGDLMAALDVAYYTSFPDTVETASPGLYGGFHIPGERFEEFCGHLSELADKLHTALPLAGHAYTGTYTVYPSLSLHKVSDKQLIFKLLDELTSLVTSCGGTMISEGGEGRLKGKFVYAQLDETQVKLYQDIKSVFDPHGILNPGVKAANDVKHLAELLRDHHDVGQLGRFGI</sequence>
<keyword evidence="6 9" id="KW-0560">Oxidoreductase</keyword>
<protein>
    <recommendedName>
        <fullName evidence="7">D-lactate dehydrogenase (cytochrome)</fullName>
        <ecNumber evidence="7">1.1.2.4</ecNumber>
    </recommendedName>
</protein>
<dbReference type="PATRIC" id="fig|1332188.3.peg.31"/>
<dbReference type="GO" id="GO:0004458">
    <property type="term" value="F:D-lactate dehydrogenase (cytochrome) activity"/>
    <property type="evidence" value="ECO:0007669"/>
    <property type="project" value="UniProtKB-EC"/>
</dbReference>
<keyword evidence="3" id="KW-0285">Flavoprotein</keyword>
<evidence type="ECO:0000313" key="9">
    <source>
        <dbReference type="EMBL" id="AGL61743.1"/>
    </source>
</evidence>
<keyword evidence="4" id="KW-0274">FAD</keyword>
<dbReference type="PANTHER" id="PTHR11748">
    <property type="entry name" value="D-LACTATE DEHYDROGENASE"/>
    <property type="match status" value="1"/>
</dbReference>
<dbReference type="SUPFAM" id="SSF56176">
    <property type="entry name" value="FAD-binding/transporter-associated domain-like"/>
    <property type="match status" value="1"/>
</dbReference>
<evidence type="ECO:0000313" key="10">
    <source>
        <dbReference type="Proteomes" id="UP000013893"/>
    </source>
</evidence>
<dbReference type="PROSITE" id="PS51387">
    <property type="entry name" value="FAD_PCMH"/>
    <property type="match status" value="1"/>
</dbReference>
<dbReference type="Proteomes" id="UP000013893">
    <property type="component" value="Chromosome"/>
</dbReference>
<dbReference type="HOGENOM" id="CLU_017779_9_2_0"/>
<dbReference type="Gene3D" id="3.30.465.10">
    <property type="match status" value="2"/>
</dbReference>
<dbReference type="InterPro" id="IPR004113">
    <property type="entry name" value="FAD-bd_oxidored_4_C"/>
</dbReference>
<comment type="cofactor">
    <cofactor evidence="1">
        <name>FAD</name>
        <dbReference type="ChEBI" id="CHEBI:57692"/>
    </cofactor>
</comment>
<accession>R4PJU5</accession>
<dbReference type="SUPFAM" id="SSF55103">
    <property type="entry name" value="FAD-linked oxidases, C-terminal domain"/>
    <property type="match status" value="1"/>
</dbReference>
<dbReference type="InterPro" id="IPR016169">
    <property type="entry name" value="FAD-bd_PCMH_sub2"/>
</dbReference>
<evidence type="ECO:0000256" key="7">
    <source>
        <dbReference type="ARBA" id="ARBA00038897"/>
    </source>
</evidence>
<evidence type="ECO:0000259" key="8">
    <source>
        <dbReference type="PROSITE" id="PS51387"/>
    </source>
</evidence>
<feature type="domain" description="FAD-binding PCMH-type" evidence="8">
    <location>
        <begin position="33"/>
        <end position="265"/>
    </location>
</feature>
<comment type="similarity">
    <text evidence="2">Belongs to the FAD-binding oxidoreductase/transferase type 4 family.</text>
</comment>
<dbReference type="InterPro" id="IPR036318">
    <property type="entry name" value="FAD-bd_PCMH-like_sf"/>
</dbReference>
<dbReference type="PANTHER" id="PTHR11748:SF111">
    <property type="entry name" value="D-LACTATE DEHYDROGENASE, MITOCHONDRIAL-RELATED"/>
    <property type="match status" value="1"/>
</dbReference>
<evidence type="ECO:0000256" key="1">
    <source>
        <dbReference type="ARBA" id="ARBA00001974"/>
    </source>
</evidence>
<dbReference type="STRING" id="1332188.L336_0032"/>
<dbReference type="GO" id="GO:0008720">
    <property type="term" value="F:D-lactate dehydrogenase (NAD+) activity"/>
    <property type="evidence" value="ECO:0007669"/>
    <property type="project" value="TreeGrafter"/>
</dbReference>
<dbReference type="OrthoDB" id="9767256at2"/>
<dbReference type="AlphaFoldDB" id="R4PJU5"/>
<dbReference type="RefSeq" id="WP_015641194.1">
    <property type="nucleotide sequence ID" value="NC_021219.1"/>
</dbReference>
<evidence type="ECO:0000256" key="4">
    <source>
        <dbReference type="ARBA" id="ARBA00022827"/>
    </source>
</evidence>
<dbReference type="EC" id="1.1.2.4" evidence="7"/>
<dbReference type="Pfam" id="PF01565">
    <property type="entry name" value="FAD_binding_4"/>
    <property type="match status" value="1"/>
</dbReference>
<dbReference type="Pfam" id="PF02913">
    <property type="entry name" value="FAD-oxidase_C"/>
    <property type="match status" value="1"/>
</dbReference>
<reference evidence="9 10" key="1">
    <citation type="journal article" date="2013" name="Nat. Biotechnol.">
        <title>Genome sequences of rare, uncultured bacteria obtained by differential coverage binning of multiple metagenomes.</title>
        <authorList>
            <person name="Albertsen M."/>
            <person name="Hugenholtz P."/>
            <person name="Skarshewski A."/>
            <person name="Nielsen K.L."/>
            <person name="Tyson G.W."/>
            <person name="Nielsen P.H."/>
        </authorList>
    </citation>
    <scope>NUCLEOTIDE SEQUENCE [LARGE SCALE GENOMIC DNA]</scope>
    <source>
        <strain evidence="9">TM71</strain>
    </source>
</reference>
<proteinExistence type="inferred from homology"/>
<dbReference type="Gene3D" id="1.10.45.10">
    <property type="entry name" value="Vanillyl-alcohol Oxidase, Chain A, domain 4"/>
    <property type="match status" value="1"/>
</dbReference>
<organism evidence="9 10">
    <name type="scientific">Candidatus Saccharimonas aalborgensis</name>
    <dbReference type="NCBI Taxonomy" id="1332188"/>
    <lineage>
        <taxon>Bacteria</taxon>
        <taxon>Candidatus Saccharimonadota</taxon>
        <taxon>Candidatus Saccharimonadia</taxon>
        <taxon>Candidatus Saccharimonadales</taxon>
        <taxon>Candidatus Saccharimonadaceae</taxon>
        <taxon>Candidatus Saccharimonas</taxon>
    </lineage>
</organism>
<dbReference type="InterPro" id="IPR016171">
    <property type="entry name" value="Vanillyl_alc_oxidase_C-sub2"/>
</dbReference>
<dbReference type="KEGG" id="saal:L336_0032"/>
<dbReference type="InterPro" id="IPR006094">
    <property type="entry name" value="Oxid_FAD_bind_N"/>
</dbReference>
<evidence type="ECO:0000256" key="5">
    <source>
        <dbReference type="ARBA" id="ARBA00022946"/>
    </source>
</evidence>